<dbReference type="RefSeq" id="XP_048129515.1">
    <property type="nucleotide sequence ID" value="XM_048273558.1"/>
</dbReference>
<evidence type="ECO:0000256" key="1">
    <source>
        <dbReference type="SAM" id="MobiDB-lite"/>
    </source>
</evidence>
<accession>A0ABM3GYT1</accession>
<evidence type="ECO:0000313" key="3">
    <source>
        <dbReference type="RefSeq" id="XP_048129515.1"/>
    </source>
</evidence>
<name>A0ABM3GYT1_9MYRT</name>
<keyword evidence="2" id="KW-1185">Reference proteome</keyword>
<protein>
    <submittedName>
        <fullName evidence="3">Uncharacterized protein LOC125313708</fullName>
    </submittedName>
</protein>
<evidence type="ECO:0000313" key="2">
    <source>
        <dbReference type="Proteomes" id="UP000827889"/>
    </source>
</evidence>
<reference evidence="2" key="1">
    <citation type="submission" date="2025-05" db="UniProtKB">
        <authorList>
            <consortium name="RefSeq"/>
        </authorList>
    </citation>
    <scope>NUCLEOTIDE SEQUENCE [LARGE SCALE GENOMIC DNA]</scope>
</reference>
<feature type="region of interest" description="Disordered" evidence="1">
    <location>
        <begin position="19"/>
        <end position="87"/>
    </location>
</feature>
<proteinExistence type="predicted"/>
<feature type="region of interest" description="Disordered" evidence="1">
    <location>
        <begin position="108"/>
        <end position="128"/>
    </location>
</feature>
<sequence length="159" mass="18255">MKRSANTDPVIISVYVESPSSCSSRKPNHPTIKIKPNSSPRNPRIPRTGGYDRRAQLLAYAREMRTGGGSPPAALQTERKKSRWSAQAGPKNFRVCLDRILQRRSKTRRYERLGSDEEEEERSASPECIKQRSKTPFYRKFSRMLRKLSCGWRCTKGLP</sequence>
<dbReference type="Proteomes" id="UP000827889">
    <property type="component" value="Chromosome 2"/>
</dbReference>
<organism evidence="2 3">
    <name type="scientific">Rhodamnia argentea</name>
    <dbReference type="NCBI Taxonomy" id="178133"/>
    <lineage>
        <taxon>Eukaryota</taxon>
        <taxon>Viridiplantae</taxon>
        <taxon>Streptophyta</taxon>
        <taxon>Embryophyta</taxon>
        <taxon>Tracheophyta</taxon>
        <taxon>Spermatophyta</taxon>
        <taxon>Magnoliopsida</taxon>
        <taxon>eudicotyledons</taxon>
        <taxon>Gunneridae</taxon>
        <taxon>Pentapetalae</taxon>
        <taxon>rosids</taxon>
        <taxon>malvids</taxon>
        <taxon>Myrtales</taxon>
        <taxon>Myrtaceae</taxon>
        <taxon>Myrtoideae</taxon>
        <taxon>Myrteae</taxon>
        <taxon>Australasian group</taxon>
        <taxon>Rhodamnia</taxon>
    </lineage>
</organism>
<gene>
    <name evidence="3" type="primary">LOC125313708</name>
</gene>
<dbReference type="GeneID" id="125313708"/>
<feature type="compositionally biased region" description="Low complexity" evidence="1">
    <location>
        <begin position="36"/>
        <end position="47"/>
    </location>
</feature>
<reference evidence="3" key="2">
    <citation type="submission" date="2025-08" db="UniProtKB">
        <authorList>
            <consortium name="RefSeq"/>
        </authorList>
    </citation>
    <scope>IDENTIFICATION</scope>
    <source>
        <tissue evidence="3">Leaf</tissue>
    </source>
</reference>